<evidence type="ECO:0000256" key="3">
    <source>
        <dbReference type="ARBA" id="ARBA00022692"/>
    </source>
</evidence>
<dbReference type="AlphaFoldDB" id="A0AAN5CTQ3"/>
<feature type="compositionally biased region" description="Polar residues" evidence="10">
    <location>
        <begin position="329"/>
        <end position="347"/>
    </location>
</feature>
<comment type="similarity">
    <text evidence="2 9">Belongs to the OXA1/ALB3/YidC family.</text>
</comment>
<name>A0AAN5CTQ3_9BILA</name>
<proteinExistence type="inferred from homology"/>
<feature type="region of interest" description="Disordered" evidence="10">
    <location>
        <begin position="329"/>
        <end position="360"/>
    </location>
</feature>
<keyword evidence="8 11" id="KW-0472">Membrane</keyword>
<evidence type="ECO:0000256" key="10">
    <source>
        <dbReference type="SAM" id="MobiDB-lite"/>
    </source>
</evidence>
<feature type="transmembrane region" description="Helical" evidence="11">
    <location>
        <begin position="101"/>
        <end position="123"/>
    </location>
</feature>
<evidence type="ECO:0000256" key="9">
    <source>
        <dbReference type="RuleBase" id="RU003945"/>
    </source>
</evidence>
<keyword evidence="6 11" id="KW-1133">Transmembrane helix</keyword>
<keyword evidence="14" id="KW-1185">Reference proteome</keyword>
<dbReference type="InterPro" id="IPR028055">
    <property type="entry name" value="YidC/Oxa/ALB_C"/>
</dbReference>
<keyword evidence="4" id="KW-0999">Mitochondrion inner membrane</keyword>
<sequence>MLSLPRALAPVGRSILTCRVRVVGASVAQRSFSSKDHIFDSTSSLNLDLPPLPVPPPPTPSISELFESGQSVLGEFGLLSWWKPSSYFREALEGIHMYADIPWWLTIVSATVALRLALIYVPIMSQRLVAKQNQYKPELDKFRERQEDARREGNNQLCQQIFIEQRDFMKAKDIKMFRQLGVLMANGCVFMTQFFAIKKMIEVNYPGLSTGGTLWFTDLTLADPYYVLPLLSAATLAIVSRVGIEMGQSSDTMGPYMRAGMLYGLPVIVFAVSTQFGSGLCVYWCASNAMSLAYAVLFRLEPIRKMLKLPPIVKYAKPKNAFKEIMASRSNASQAPPSLASLKSQDAQRFKKAGSGKPMI</sequence>
<keyword evidence="3 9" id="KW-0812">Transmembrane</keyword>
<dbReference type="PANTHER" id="PTHR12428">
    <property type="entry name" value="OXA1"/>
    <property type="match status" value="1"/>
</dbReference>
<comment type="caution">
    <text evidence="13">The sequence shown here is derived from an EMBL/GenBank/DDBJ whole genome shotgun (WGS) entry which is preliminary data.</text>
</comment>
<evidence type="ECO:0000313" key="13">
    <source>
        <dbReference type="EMBL" id="GMR50543.1"/>
    </source>
</evidence>
<feature type="transmembrane region" description="Helical" evidence="11">
    <location>
        <begin position="282"/>
        <end position="300"/>
    </location>
</feature>
<dbReference type="GO" id="GO:0005743">
    <property type="term" value="C:mitochondrial inner membrane"/>
    <property type="evidence" value="ECO:0007669"/>
    <property type="project" value="UniProtKB-SubCell"/>
</dbReference>
<protein>
    <recommendedName>
        <fullName evidence="12">Membrane insertase YidC/Oxa/ALB C-terminal domain-containing protein</fullName>
    </recommendedName>
</protein>
<feature type="transmembrane region" description="Helical" evidence="11">
    <location>
        <begin position="176"/>
        <end position="197"/>
    </location>
</feature>
<evidence type="ECO:0000256" key="1">
    <source>
        <dbReference type="ARBA" id="ARBA00004448"/>
    </source>
</evidence>
<dbReference type="Pfam" id="PF02096">
    <property type="entry name" value="60KD_IMP"/>
    <property type="match status" value="1"/>
</dbReference>
<gene>
    <name evidence="13" type="ORF">PMAYCL1PPCAC_20738</name>
</gene>
<dbReference type="PANTHER" id="PTHR12428:SF66">
    <property type="entry name" value="MITOCHONDRIAL INNER MEMBRANE PROTEIN OXA1L"/>
    <property type="match status" value="1"/>
</dbReference>
<dbReference type="CDD" id="cd20069">
    <property type="entry name" value="5TM_Oxa1-like"/>
    <property type="match status" value="1"/>
</dbReference>
<evidence type="ECO:0000256" key="2">
    <source>
        <dbReference type="ARBA" id="ARBA00009877"/>
    </source>
</evidence>
<feature type="transmembrane region" description="Helical" evidence="11">
    <location>
        <begin position="225"/>
        <end position="244"/>
    </location>
</feature>
<reference evidence="14" key="1">
    <citation type="submission" date="2022-10" db="EMBL/GenBank/DDBJ databases">
        <title>Genome assembly of Pristionchus species.</title>
        <authorList>
            <person name="Yoshida K."/>
            <person name="Sommer R.J."/>
        </authorList>
    </citation>
    <scope>NUCLEOTIDE SEQUENCE [LARGE SCALE GENOMIC DNA]</scope>
    <source>
        <strain evidence="14">RS5460</strain>
    </source>
</reference>
<evidence type="ECO:0000313" key="14">
    <source>
        <dbReference type="Proteomes" id="UP001328107"/>
    </source>
</evidence>
<evidence type="ECO:0000256" key="6">
    <source>
        <dbReference type="ARBA" id="ARBA00022989"/>
    </source>
</evidence>
<dbReference type="Proteomes" id="UP001328107">
    <property type="component" value="Unassembled WGS sequence"/>
</dbReference>
<dbReference type="EMBL" id="BTRK01000004">
    <property type="protein sequence ID" value="GMR50543.1"/>
    <property type="molecule type" value="Genomic_DNA"/>
</dbReference>
<evidence type="ECO:0000256" key="7">
    <source>
        <dbReference type="ARBA" id="ARBA00023128"/>
    </source>
</evidence>
<evidence type="ECO:0000256" key="5">
    <source>
        <dbReference type="ARBA" id="ARBA00022946"/>
    </source>
</evidence>
<organism evidence="13 14">
    <name type="scientific">Pristionchus mayeri</name>
    <dbReference type="NCBI Taxonomy" id="1317129"/>
    <lineage>
        <taxon>Eukaryota</taxon>
        <taxon>Metazoa</taxon>
        <taxon>Ecdysozoa</taxon>
        <taxon>Nematoda</taxon>
        <taxon>Chromadorea</taxon>
        <taxon>Rhabditida</taxon>
        <taxon>Rhabditina</taxon>
        <taxon>Diplogasteromorpha</taxon>
        <taxon>Diplogasteroidea</taxon>
        <taxon>Neodiplogasteridae</taxon>
        <taxon>Pristionchus</taxon>
    </lineage>
</organism>
<evidence type="ECO:0000259" key="12">
    <source>
        <dbReference type="Pfam" id="PF02096"/>
    </source>
</evidence>
<dbReference type="InterPro" id="IPR001708">
    <property type="entry name" value="YidC/ALB3/OXA1/COX18"/>
</dbReference>
<evidence type="ECO:0000256" key="8">
    <source>
        <dbReference type="ARBA" id="ARBA00023136"/>
    </source>
</evidence>
<keyword evidence="7" id="KW-0496">Mitochondrion</keyword>
<evidence type="ECO:0000256" key="11">
    <source>
        <dbReference type="SAM" id="Phobius"/>
    </source>
</evidence>
<dbReference type="GO" id="GO:0032979">
    <property type="term" value="P:protein insertion into mitochondrial inner membrane from matrix"/>
    <property type="evidence" value="ECO:0007669"/>
    <property type="project" value="TreeGrafter"/>
</dbReference>
<dbReference type="GO" id="GO:0032977">
    <property type="term" value="F:membrane insertase activity"/>
    <property type="evidence" value="ECO:0007669"/>
    <property type="project" value="InterPro"/>
</dbReference>
<evidence type="ECO:0000256" key="4">
    <source>
        <dbReference type="ARBA" id="ARBA00022792"/>
    </source>
</evidence>
<accession>A0AAN5CTQ3</accession>
<feature type="transmembrane region" description="Helical" evidence="11">
    <location>
        <begin position="256"/>
        <end position="276"/>
    </location>
</feature>
<feature type="domain" description="Membrane insertase YidC/Oxa/ALB C-terminal" evidence="12">
    <location>
        <begin position="103"/>
        <end position="296"/>
    </location>
</feature>
<comment type="subcellular location">
    <subcellularLocation>
        <location evidence="9">Membrane</location>
        <topology evidence="9">Multi-pass membrane protein</topology>
    </subcellularLocation>
    <subcellularLocation>
        <location evidence="1">Mitochondrion inner membrane</location>
        <topology evidence="1">Multi-pass membrane protein</topology>
    </subcellularLocation>
</comment>
<keyword evidence="5" id="KW-0809">Transit peptide</keyword>